<feature type="domain" description="Zinc finger CGNR" evidence="1">
    <location>
        <begin position="147"/>
        <end position="190"/>
    </location>
</feature>
<dbReference type="Gene3D" id="1.10.3300.10">
    <property type="entry name" value="Jann2411-like domain"/>
    <property type="match status" value="1"/>
</dbReference>
<dbReference type="PANTHER" id="PTHR35525:SF3">
    <property type="entry name" value="BLL6575 PROTEIN"/>
    <property type="match status" value="1"/>
</dbReference>
<dbReference type="InterPro" id="IPR023286">
    <property type="entry name" value="ABATE_dom_sf"/>
</dbReference>
<evidence type="ECO:0000259" key="1">
    <source>
        <dbReference type="Pfam" id="PF11706"/>
    </source>
</evidence>
<keyword evidence="3" id="KW-1185">Reference proteome</keyword>
<organism evidence="2 3">
    <name type="scientific">Pseudonocardia xinjiangensis</name>
    <dbReference type="NCBI Taxonomy" id="75289"/>
    <lineage>
        <taxon>Bacteria</taxon>
        <taxon>Bacillati</taxon>
        <taxon>Actinomycetota</taxon>
        <taxon>Actinomycetes</taxon>
        <taxon>Pseudonocardiales</taxon>
        <taxon>Pseudonocardiaceae</taxon>
        <taxon>Pseudonocardia</taxon>
    </lineage>
</organism>
<protein>
    <submittedName>
        <fullName evidence="2">CGNR zinc finger domain-containing protein</fullName>
    </submittedName>
</protein>
<accession>A0ABX1RD71</accession>
<sequence length="196" mass="20667">MQVLLDDYVLGAAVATDLVNTAPEVMVNTGDTLADPDALLAFLTAHDLRLDALDGGTVPLSPADVASVHALRRTLRDLLDAPDAGEAAARAGVLSAAAGTGPALRVDAEGRWRWEVGSRDGAGVGDELALLTATALLSVLRTLGFDRFRHCASPICTGMFVDTSRAGRRRYCVPEVCGNRINVANHRARRRAAGRL</sequence>
<dbReference type="Pfam" id="PF11706">
    <property type="entry name" value="zf-CGNR"/>
    <property type="match status" value="1"/>
</dbReference>
<comment type="caution">
    <text evidence="2">The sequence shown here is derived from an EMBL/GenBank/DDBJ whole genome shotgun (WGS) entry which is preliminary data.</text>
</comment>
<evidence type="ECO:0000313" key="3">
    <source>
        <dbReference type="Proteomes" id="UP001296706"/>
    </source>
</evidence>
<proteinExistence type="predicted"/>
<dbReference type="SUPFAM" id="SSF160904">
    <property type="entry name" value="Jann2411-like"/>
    <property type="match status" value="1"/>
</dbReference>
<gene>
    <name evidence="2" type="ORF">HF577_14695</name>
</gene>
<dbReference type="Pfam" id="PF07336">
    <property type="entry name" value="ABATE"/>
    <property type="match status" value="1"/>
</dbReference>
<reference evidence="2 3" key="1">
    <citation type="submission" date="2020-04" db="EMBL/GenBank/DDBJ databases">
        <authorList>
            <person name="Klaysubun C."/>
            <person name="Duangmal K."/>
            <person name="Lipun K."/>
        </authorList>
    </citation>
    <scope>NUCLEOTIDE SEQUENCE [LARGE SCALE GENOMIC DNA]</scope>
    <source>
        <strain evidence="2 3">JCM 11839</strain>
    </source>
</reference>
<dbReference type="PANTHER" id="PTHR35525">
    <property type="entry name" value="BLL6575 PROTEIN"/>
    <property type="match status" value="1"/>
</dbReference>
<dbReference type="Proteomes" id="UP001296706">
    <property type="component" value="Unassembled WGS sequence"/>
</dbReference>
<dbReference type="EMBL" id="JAAXKY010000041">
    <property type="protein sequence ID" value="NMH78330.1"/>
    <property type="molecule type" value="Genomic_DNA"/>
</dbReference>
<evidence type="ECO:0000313" key="2">
    <source>
        <dbReference type="EMBL" id="NMH78330.1"/>
    </source>
</evidence>
<dbReference type="InterPro" id="IPR021005">
    <property type="entry name" value="Znf_CGNR"/>
</dbReference>
<name>A0ABX1RD71_9PSEU</name>
<dbReference type="InterPro" id="IPR010852">
    <property type="entry name" value="ABATE"/>
</dbReference>